<comment type="caution">
    <text evidence="5">The sequence shown here is derived from an EMBL/GenBank/DDBJ whole genome shotgun (WGS) entry which is preliminary data.</text>
</comment>
<organism evidence="5 6">
    <name type="scientific">Ficus carica</name>
    <name type="common">Common fig</name>
    <dbReference type="NCBI Taxonomy" id="3494"/>
    <lineage>
        <taxon>Eukaryota</taxon>
        <taxon>Viridiplantae</taxon>
        <taxon>Streptophyta</taxon>
        <taxon>Embryophyta</taxon>
        <taxon>Tracheophyta</taxon>
        <taxon>Spermatophyta</taxon>
        <taxon>Magnoliopsida</taxon>
        <taxon>eudicotyledons</taxon>
        <taxon>Gunneridae</taxon>
        <taxon>Pentapetalae</taxon>
        <taxon>rosids</taxon>
        <taxon>fabids</taxon>
        <taxon>Rosales</taxon>
        <taxon>Moraceae</taxon>
        <taxon>Ficeae</taxon>
        <taxon>Ficus</taxon>
    </lineage>
</organism>
<feature type="region of interest" description="Disordered" evidence="2">
    <location>
        <begin position="424"/>
        <end position="459"/>
    </location>
</feature>
<dbReference type="InterPro" id="IPR000330">
    <property type="entry name" value="SNF2_N"/>
</dbReference>
<accession>A0AA88DG74</accession>
<dbReference type="InterPro" id="IPR027417">
    <property type="entry name" value="P-loop_NTPase"/>
</dbReference>
<protein>
    <recommendedName>
        <fullName evidence="7">DNA annealing helicase and endonuclease ZRANB3</fullName>
    </recommendedName>
</protein>
<dbReference type="EMBL" id="BTGU01000050">
    <property type="protein sequence ID" value="GMN54237.1"/>
    <property type="molecule type" value="Genomic_DNA"/>
</dbReference>
<dbReference type="SMART" id="SM00487">
    <property type="entry name" value="DEXDc"/>
    <property type="match status" value="1"/>
</dbReference>
<dbReference type="AlphaFoldDB" id="A0AA88DG74"/>
<dbReference type="FunFam" id="3.40.50.10810:FF:000065">
    <property type="entry name" value="SNF2 DNA repair protein, putative"/>
    <property type="match status" value="1"/>
</dbReference>
<feature type="compositionally biased region" description="Basic and acidic residues" evidence="2">
    <location>
        <begin position="427"/>
        <end position="444"/>
    </location>
</feature>
<evidence type="ECO:0000259" key="3">
    <source>
        <dbReference type="PROSITE" id="PS51192"/>
    </source>
</evidence>
<dbReference type="GO" id="GO:0016787">
    <property type="term" value="F:hydrolase activity"/>
    <property type="evidence" value="ECO:0007669"/>
    <property type="project" value="UniProtKB-KW"/>
</dbReference>
<evidence type="ECO:0000256" key="2">
    <source>
        <dbReference type="SAM" id="MobiDB-lite"/>
    </source>
</evidence>
<dbReference type="PANTHER" id="PTHR45766">
    <property type="entry name" value="DNA ANNEALING HELICASE AND ENDONUCLEASE ZRANB3 FAMILY MEMBER"/>
    <property type="match status" value="1"/>
</dbReference>
<dbReference type="Gene3D" id="1.10.30.50">
    <property type="match status" value="1"/>
</dbReference>
<proteinExistence type="predicted"/>
<dbReference type="Pfam" id="PF00176">
    <property type="entry name" value="SNF2-rel_dom"/>
    <property type="match status" value="1"/>
</dbReference>
<gene>
    <name evidence="5" type="ORF">TIFTF001_023365</name>
</gene>
<dbReference type="Proteomes" id="UP001187192">
    <property type="component" value="Unassembled WGS sequence"/>
</dbReference>
<dbReference type="InterPro" id="IPR003615">
    <property type="entry name" value="HNH_nuc"/>
</dbReference>
<reference evidence="5" key="1">
    <citation type="submission" date="2023-07" db="EMBL/GenBank/DDBJ databases">
        <title>draft genome sequence of fig (Ficus carica).</title>
        <authorList>
            <person name="Takahashi T."/>
            <person name="Nishimura K."/>
        </authorList>
    </citation>
    <scope>NUCLEOTIDE SEQUENCE</scope>
</reference>
<evidence type="ECO:0000313" key="6">
    <source>
        <dbReference type="Proteomes" id="UP001187192"/>
    </source>
</evidence>
<dbReference type="GO" id="GO:0006281">
    <property type="term" value="P:DNA repair"/>
    <property type="evidence" value="ECO:0007669"/>
    <property type="project" value="TreeGrafter"/>
</dbReference>
<keyword evidence="6" id="KW-1185">Reference proteome</keyword>
<evidence type="ECO:0008006" key="7">
    <source>
        <dbReference type="Google" id="ProtNLM"/>
    </source>
</evidence>
<dbReference type="InterPro" id="IPR002711">
    <property type="entry name" value="HNH"/>
</dbReference>
<dbReference type="CDD" id="cd18793">
    <property type="entry name" value="SF2_C_SNF"/>
    <property type="match status" value="1"/>
</dbReference>
<dbReference type="GO" id="GO:0043596">
    <property type="term" value="C:nuclear replication fork"/>
    <property type="evidence" value="ECO:0007669"/>
    <property type="project" value="TreeGrafter"/>
</dbReference>
<dbReference type="Pfam" id="PF00271">
    <property type="entry name" value="Helicase_C"/>
    <property type="match status" value="1"/>
</dbReference>
<dbReference type="SMART" id="SM00490">
    <property type="entry name" value="HELICc"/>
    <property type="match status" value="1"/>
</dbReference>
<dbReference type="SMART" id="SM00507">
    <property type="entry name" value="HNHc"/>
    <property type="match status" value="1"/>
</dbReference>
<dbReference type="InterPro" id="IPR014001">
    <property type="entry name" value="Helicase_ATP-bd"/>
</dbReference>
<evidence type="ECO:0000313" key="5">
    <source>
        <dbReference type="EMBL" id="GMN54237.1"/>
    </source>
</evidence>
<feature type="region of interest" description="Disordered" evidence="2">
    <location>
        <begin position="1147"/>
        <end position="1175"/>
    </location>
</feature>
<dbReference type="PROSITE" id="PS51192">
    <property type="entry name" value="HELICASE_ATP_BIND_1"/>
    <property type="match status" value="1"/>
</dbReference>
<dbReference type="Gene3D" id="3.40.50.300">
    <property type="entry name" value="P-loop containing nucleotide triphosphate hydrolases"/>
    <property type="match status" value="1"/>
</dbReference>
<dbReference type="PROSITE" id="PS51194">
    <property type="entry name" value="HELICASE_CTER"/>
    <property type="match status" value="1"/>
</dbReference>
<dbReference type="PANTHER" id="PTHR45766:SF5">
    <property type="entry name" value="SNF2 DOMAIN-CONTAINING PROTEIN _ HELICASE DOMAIN-CONTAINING PROTEIN _ HNH ENDONUCLEASE DOMAIN-CONTAINING PROTEIN"/>
    <property type="match status" value="1"/>
</dbReference>
<dbReference type="GO" id="GO:0005524">
    <property type="term" value="F:ATP binding"/>
    <property type="evidence" value="ECO:0007669"/>
    <property type="project" value="InterPro"/>
</dbReference>
<dbReference type="CDD" id="cd00085">
    <property type="entry name" value="HNHc"/>
    <property type="match status" value="1"/>
</dbReference>
<dbReference type="GO" id="GO:0031297">
    <property type="term" value="P:replication fork processing"/>
    <property type="evidence" value="ECO:0007669"/>
    <property type="project" value="TreeGrafter"/>
</dbReference>
<dbReference type="GO" id="GO:0004520">
    <property type="term" value="F:DNA endonuclease activity"/>
    <property type="evidence" value="ECO:0007669"/>
    <property type="project" value="TreeGrafter"/>
</dbReference>
<dbReference type="InterPro" id="IPR049730">
    <property type="entry name" value="SNF2/RAD54-like_C"/>
</dbReference>
<dbReference type="GO" id="GO:0003676">
    <property type="term" value="F:nucleic acid binding"/>
    <property type="evidence" value="ECO:0007669"/>
    <property type="project" value="InterPro"/>
</dbReference>
<dbReference type="GO" id="GO:0008270">
    <property type="term" value="F:zinc ion binding"/>
    <property type="evidence" value="ECO:0007669"/>
    <property type="project" value="InterPro"/>
</dbReference>
<feature type="domain" description="Helicase C-terminal" evidence="4">
    <location>
        <begin position="490"/>
        <end position="637"/>
    </location>
</feature>
<feature type="domain" description="Helicase ATP-binding" evidence="3">
    <location>
        <begin position="190"/>
        <end position="353"/>
    </location>
</feature>
<keyword evidence="1" id="KW-0378">Hydrolase</keyword>
<dbReference type="InterPro" id="IPR038718">
    <property type="entry name" value="SNF2-like_sf"/>
</dbReference>
<sequence>MHITDEQRKRAEANRLAALAKRKAILESFNGGQQLQQQEQPPWTLFKCPKLSHELAPNPNSLAHSYSTIQKDPIRVADLPEKFRVRLEICSPDSFSASPIALRGFAFPGGEECLRRLTDCLSNSNKSFDVKEIPWGTLNVVERLSHSFVSERWMPCRPEHLSDDEVDDLMGKLPKSLLEALLPFQLDGVKFGLRRGGRCLIADEMGLGKTLQAIAIACCFMNEGSVLIVCPAILRFSWAEELERWVPFLLPSDIHLVFGHQNNPAHLKRCPKVVVISFTMLHRLRKSMLDRDWALLIVDESHHVRCTKKAEPGETKAVLDMAAKVKHIVLLSGTPSLSRPGLLGKNKYDFAKTYCNARFVKGVDGSVFQDFSKGTRLEELNVLLKQTVMIRRLKEHVMLQLPPKRRQILRVLLKRSDKIAAKAVVRQKTDDERTTSEDGSSKDLDDLDDGGNCHTSEPLSDQELGIAKLSAFREWLSIHPLFAESDSATNLDSDSSSHKMIVFAHHHKVLNRVQEFICEKGIGFVRIDGTTLARDRQSAVLSFRTSTEVKIAIIGITAGGVGLDFSSAQHVVFLELPQSPSLMLQAEDRAHRRGQKNAVNIYIFCAKDTADESHWRSLNRSLRRVSSTTDGNSKDKNEIVEVKEPAELSAQPLEFQNSILLKNTDPSETNHKFVDEVTPRYEENTNVEGSSAKTDSYLVEFFYLLCGWIHAHMCVKQAMVTCGVDANKGSVSEGKLGENVSESKTRNAGRESLFKLDEGKMLSPQVEGDETVEVNEGFSNPVDFLRFEVSQYTGRIHLYSCISGKDTRPRPLFENFRVEELEPLNSSAADNEKKTNLNSVKDNPVYRSAALAFSKEWNKLRPVEQKKLIGKPLQLPLTVELSYLNEGVNHKSGGVLKVGSRRRRTPLSEISQPLPPDAVWKKVHLRTGYGKKEKEYTQGWTLTDEPLCKLCQAPCKSSNAKAPEFFEDLFCNLGCYEEYRIRTSNRSLRQELFQLENGICANCQLDCHTLVEHIRPLSLAVRREYIEKVAPRIGSRKNLLDKLVKDPVEGNSWHADHIVPVYQGGGECMLENMRTLCVACHYDVTKAQCADRRLARAKAKKQLKAAMDSLKNAQNNEQTDTNIKDQGHLETRKNVLEDDFLVEVPGSAYSSGNNMDAGSERSITNKEIPLSTDST</sequence>
<name>A0AA88DG74_FICCA</name>
<dbReference type="InterPro" id="IPR001650">
    <property type="entry name" value="Helicase_C-like"/>
</dbReference>
<evidence type="ECO:0000259" key="4">
    <source>
        <dbReference type="PROSITE" id="PS51194"/>
    </source>
</evidence>
<dbReference type="Gene3D" id="3.40.50.10810">
    <property type="entry name" value="Tandem AAA-ATPase domain"/>
    <property type="match status" value="1"/>
</dbReference>
<dbReference type="SUPFAM" id="SSF52540">
    <property type="entry name" value="P-loop containing nucleoside triphosphate hydrolases"/>
    <property type="match status" value="2"/>
</dbReference>
<evidence type="ECO:0000256" key="1">
    <source>
        <dbReference type="ARBA" id="ARBA00022801"/>
    </source>
</evidence>
<dbReference type="Pfam" id="PF01844">
    <property type="entry name" value="HNH"/>
    <property type="match status" value="1"/>
</dbReference>